<dbReference type="EMBL" id="CP104013">
    <property type="protein sequence ID" value="UYP45866.1"/>
    <property type="molecule type" value="Genomic_DNA"/>
</dbReference>
<dbReference type="InterPro" id="IPR022441">
    <property type="entry name" value="Para_beta_helix_rpt-2"/>
</dbReference>
<accession>A0ABY6HQS7</accession>
<dbReference type="InterPro" id="IPR012334">
    <property type="entry name" value="Pectin_lyas_fold"/>
</dbReference>
<dbReference type="SMART" id="SM00710">
    <property type="entry name" value="PbH1"/>
    <property type="match status" value="6"/>
</dbReference>
<feature type="domain" description="Periplasmic copper-binding protein NosD beta helix" evidence="2">
    <location>
        <begin position="78"/>
        <end position="295"/>
    </location>
</feature>
<keyword evidence="1" id="KW-1133">Transmembrane helix</keyword>
<protein>
    <recommendedName>
        <fullName evidence="2">Periplasmic copper-binding protein NosD beta helix domain-containing protein</fullName>
    </recommendedName>
</protein>
<dbReference type="Gene3D" id="2.160.20.10">
    <property type="entry name" value="Single-stranded right-handed beta-helix, Pectin lyase-like"/>
    <property type="match status" value="1"/>
</dbReference>
<dbReference type="SUPFAM" id="SSF51126">
    <property type="entry name" value="Pectin lyase-like"/>
    <property type="match status" value="1"/>
</dbReference>
<gene>
    <name evidence="3" type="ORF">NEF87_002151</name>
</gene>
<reference evidence="3" key="1">
    <citation type="submission" date="2022-09" db="EMBL/GenBank/DDBJ databases">
        <title>Actin cytoskeleton and complex cell architecture in an #Asgard archaeon.</title>
        <authorList>
            <person name="Ponce Toledo R.I."/>
            <person name="Schleper C."/>
            <person name="Rodrigues Oliveira T."/>
            <person name="Wollweber F."/>
            <person name="Xu J."/>
            <person name="Rittmann S."/>
            <person name="Klingl A."/>
            <person name="Pilhofer M."/>
        </authorList>
    </citation>
    <scope>NUCLEOTIDE SEQUENCE</scope>
    <source>
        <strain evidence="3">B-35</strain>
    </source>
</reference>
<name>A0ABY6HQS7_9ARCH</name>
<evidence type="ECO:0000313" key="4">
    <source>
        <dbReference type="Proteomes" id="UP001208689"/>
    </source>
</evidence>
<feature type="transmembrane region" description="Helical" evidence="1">
    <location>
        <begin position="346"/>
        <end position="364"/>
    </location>
</feature>
<dbReference type="InterPro" id="IPR007742">
    <property type="entry name" value="NosD_dom"/>
</dbReference>
<evidence type="ECO:0000259" key="2">
    <source>
        <dbReference type="Pfam" id="PF05048"/>
    </source>
</evidence>
<dbReference type="InterPro" id="IPR011050">
    <property type="entry name" value="Pectin_lyase_fold/virulence"/>
</dbReference>
<keyword evidence="1" id="KW-0812">Transmembrane</keyword>
<sequence>MKTNQKIIFLSSLFLSIIIGSTINFGMVDVSADPIVGLHDTIFIDPTQDDMSWKDCPYVTGSGAKSNPYKLQNLIIDADESGSGIRIENSEKYVLIENCTITNSGYLAQDAGITLMRCDNVIIRNCTFIENYKGIYSAYGEFNQVLNCDFINNSRIGLYPYVSKNGIYSGNYICGSEQMGLYSHFSVGDTFQGNHIEFNFKGTVLFEGLEHKFSNNYIINSTSNGLEVYDTKNTTITQNKVMYNGHGIQVKETSSFNKIYYNIFSKNVGNQGYDDGSGINDWDNGTHGNFWGDYSTRYPSANSENGMWDIKYHISGSRNDDNFPLVEVPTLNLSYNAEVSTGIPGFNIPIMILYCVAVSVFLLVKRKIN</sequence>
<dbReference type="NCBIfam" id="TIGR03804">
    <property type="entry name" value="para_beta_helix"/>
    <property type="match status" value="2"/>
</dbReference>
<keyword evidence="1" id="KW-0472">Membrane</keyword>
<keyword evidence="4" id="KW-1185">Reference proteome</keyword>
<proteinExistence type="predicted"/>
<evidence type="ECO:0000256" key="1">
    <source>
        <dbReference type="SAM" id="Phobius"/>
    </source>
</evidence>
<dbReference type="Proteomes" id="UP001208689">
    <property type="component" value="Chromosome"/>
</dbReference>
<dbReference type="Pfam" id="PF05048">
    <property type="entry name" value="NosD"/>
    <property type="match status" value="1"/>
</dbReference>
<dbReference type="NCBIfam" id="NF033507">
    <property type="entry name" value="Loki-CTERM"/>
    <property type="match status" value="1"/>
</dbReference>
<evidence type="ECO:0000313" key="3">
    <source>
        <dbReference type="EMBL" id="UYP45866.1"/>
    </source>
</evidence>
<dbReference type="InterPro" id="IPR006626">
    <property type="entry name" value="PbH1"/>
</dbReference>
<organism evidence="3 4">
    <name type="scientific">Candidatus Lokiarchaeum ossiferum</name>
    <dbReference type="NCBI Taxonomy" id="2951803"/>
    <lineage>
        <taxon>Archaea</taxon>
        <taxon>Promethearchaeati</taxon>
        <taxon>Promethearchaeota</taxon>
        <taxon>Promethearchaeia</taxon>
        <taxon>Promethearchaeales</taxon>
        <taxon>Promethearchaeaceae</taxon>
        <taxon>Candidatus Lokiarchaeum</taxon>
    </lineage>
</organism>